<reference evidence="2" key="1">
    <citation type="submission" date="2020-08" db="EMBL/GenBank/DDBJ databases">
        <title>Multicomponent nature underlies the extraordinary mechanical properties of spider dragline silk.</title>
        <authorList>
            <person name="Kono N."/>
            <person name="Nakamura H."/>
            <person name="Mori M."/>
            <person name="Yoshida Y."/>
            <person name="Ohtoshi R."/>
            <person name="Malay A.D."/>
            <person name="Moran D.A.P."/>
            <person name="Tomita M."/>
            <person name="Numata K."/>
            <person name="Arakawa K."/>
        </authorList>
    </citation>
    <scope>NUCLEOTIDE SEQUENCE</scope>
</reference>
<dbReference type="EMBL" id="BMAW01091527">
    <property type="protein sequence ID" value="GFS50288.1"/>
    <property type="molecule type" value="Genomic_DNA"/>
</dbReference>
<feature type="compositionally biased region" description="Basic residues" evidence="1">
    <location>
        <begin position="1"/>
        <end position="10"/>
    </location>
</feature>
<evidence type="ECO:0000256" key="1">
    <source>
        <dbReference type="SAM" id="MobiDB-lite"/>
    </source>
</evidence>
<comment type="caution">
    <text evidence="2">The sequence shown here is derived from an EMBL/GenBank/DDBJ whole genome shotgun (WGS) entry which is preliminary data.</text>
</comment>
<dbReference type="Proteomes" id="UP000887013">
    <property type="component" value="Unassembled WGS sequence"/>
</dbReference>
<gene>
    <name evidence="2" type="ORF">NPIL_85121</name>
</gene>
<name>A0A8X6K025_NEPPI</name>
<protein>
    <submittedName>
        <fullName evidence="2">Uncharacterized protein</fullName>
    </submittedName>
</protein>
<evidence type="ECO:0000313" key="2">
    <source>
        <dbReference type="EMBL" id="GFS50288.1"/>
    </source>
</evidence>
<organism evidence="2 3">
    <name type="scientific">Nephila pilipes</name>
    <name type="common">Giant wood spider</name>
    <name type="synonym">Nephila maculata</name>
    <dbReference type="NCBI Taxonomy" id="299642"/>
    <lineage>
        <taxon>Eukaryota</taxon>
        <taxon>Metazoa</taxon>
        <taxon>Ecdysozoa</taxon>
        <taxon>Arthropoda</taxon>
        <taxon>Chelicerata</taxon>
        <taxon>Arachnida</taxon>
        <taxon>Araneae</taxon>
        <taxon>Araneomorphae</taxon>
        <taxon>Entelegynae</taxon>
        <taxon>Araneoidea</taxon>
        <taxon>Nephilidae</taxon>
        <taxon>Nephila</taxon>
    </lineage>
</organism>
<feature type="compositionally biased region" description="Polar residues" evidence="1">
    <location>
        <begin position="26"/>
        <end position="48"/>
    </location>
</feature>
<dbReference type="AlphaFoldDB" id="A0A8X6K025"/>
<keyword evidence="3" id="KW-1185">Reference proteome</keyword>
<accession>A0A8X6K025</accession>
<feature type="region of interest" description="Disordered" evidence="1">
    <location>
        <begin position="26"/>
        <end position="52"/>
    </location>
</feature>
<proteinExistence type="predicted"/>
<feature type="region of interest" description="Disordered" evidence="1">
    <location>
        <begin position="1"/>
        <end position="20"/>
    </location>
</feature>
<sequence length="119" mass="13452">MLIRTTKHTSPRFIVEKQTEERISFDPNQANHSLQNDTGKLNPETTSKAFKENPFLRVGTQQTPRFQHGPTLIHPFIKQHTSELPIIAVKSKLSQCFSKSVHLKKVTNAGPQVTLTQPP</sequence>
<evidence type="ECO:0000313" key="3">
    <source>
        <dbReference type="Proteomes" id="UP000887013"/>
    </source>
</evidence>